<dbReference type="Pfam" id="PF13568">
    <property type="entry name" value="OMP_b-brl_2"/>
    <property type="match status" value="1"/>
</dbReference>
<feature type="domain" description="Outer membrane protein beta-barrel" evidence="1">
    <location>
        <begin position="48"/>
        <end position="224"/>
    </location>
</feature>
<reference evidence="2 3" key="1">
    <citation type="submission" date="2021-05" db="EMBL/GenBank/DDBJ databases">
        <title>A Polyphasic approach of four new species of the genus Ohtaekwangia: Ohtaekwangia histidinii sp. nov., Ohtaekwangia cretensis sp. nov., Ohtaekwangia indiensis sp. nov., Ohtaekwangia reichenbachii sp. nov. from diverse environment.</title>
        <authorList>
            <person name="Octaviana S."/>
        </authorList>
    </citation>
    <scope>NUCLEOTIDE SEQUENCE [LARGE SCALE GENOMIC DNA]</scope>
    <source>
        <strain evidence="2 3">PWU5</strain>
    </source>
</reference>
<keyword evidence="3" id="KW-1185">Reference proteome</keyword>
<proteinExistence type="predicted"/>
<name>A0AAP2GQZ1_9BACT</name>
<dbReference type="RefSeq" id="WP_254085778.1">
    <property type="nucleotide sequence ID" value="NZ_JAHESE010000020.1"/>
</dbReference>
<dbReference type="EMBL" id="JAHESE010000020">
    <property type="protein sequence ID" value="MBT1710201.1"/>
    <property type="molecule type" value="Genomic_DNA"/>
</dbReference>
<dbReference type="InterPro" id="IPR025665">
    <property type="entry name" value="Beta-barrel_OMP_2"/>
</dbReference>
<gene>
    <name evidence="2" type="ORF">KK062_18285</name>
</gene>
<comment type="caution">
    <text evidence="2">The sequence shown here is derived from an EMBL/GenBank/DDBJ whole genome shotgun (WGS) entry which is preliminary data.</text>
</comment>
<evidence type="ECO:0000313" key="2">
    <source>
        <dbReference type="EMBL" id="MBT1710201.1"/>
    </source>
</evidence>
<dbReference type="AlphaFoldDB" id="A0AAP2GQZ1"/>
<evidence type="ECO:0000259" key="1">
    <source>
        <dbReference type="Pfam" id="PF13568"/>
    </source>
</evidence>
<organism evidence="2 3">
    <name type="scientific">Dawidia cretensis</name>
    <dbReference type="NCBI Taxonomy" id="2782350"/>
    <lineage>
        <taxon>Bacteria</taxon>
        <taxon>Pseudomonadati</taxon>
        <taxon>Bacteroidota</taxon>
        <taxon>Cytophagia</taxon>
        <taxon>Cytophagales</taxon>
        <taxon>Chryseotaleaceae</taxon>
        <taxon>Dawidia</taxon>
    </lineage>
</organism>
<evidence type="ECO:0000313" key="3">
    <source>
        <dbReference type="Proteomes" id="UP001319080"/>
    </source>
</evidence>
<sequence>MQISHFWNKLYIHRHKVGVVFVLLLLCGGAAAQTTMGKRSRWASRNNPNYDNRKLTYGFLIGIHSAAFKVKYSDRFVSQQFDSVHSVIPGWSGGFSLGFIVNYRLDDQVDIRLTPKVGFYENKVSYLYTDKTPREDLLLESTMVEFPILLKYKSQRRGNIRMYMIGGVTPAIEASGKKNGKNGESLEITNSNLSLEGGFGFDLYYPLFKFSPEIRFSHGLFNILDNKDNIYGQPLKSVTTNSVTVYFLFQ</sequence>
<protein>
    <submittedName>
        <fullName evidence="2">Outer membrane beta-barrel protein</fullName>
    </submittedName>
</protein>
<dbReference type="Proteomes" id="UP001319080">
    <property type="component" value="Unassembled WGS sequence"/>
</dbReference>
<accession>A0AAP2GQZ1</accession>